<proteinExistence type="predicted"/>
<accession>A0A328AQF7</accession>
<reference evidence="3" key="1">
    <citation type="submission" date="2018-05" db="EMBL/GenBank/DDBJ databases">
        <authorList>
            <person name="Li X."/>
        </authorList>
    </citation>
    <scope>NUCLEOTIDE SEQUENCE [LARGE SCALE GENOMIC DNA]</scope>
    <source>
        <strain evidence="3">YIM 73061</strain>
    </source>
</reference>
<name>A0A328AQF7_9CAUL</name>
<dbReference type="RefSeq" id="WP_111513695.1">
    <property type="nucleotide sequence ID" value="NZ_QFYR01000001.1"/>
</dbReference>
<evidence type="ECO:0000313" key="2">
    <source>
        <dbReference type="EMBL" id="RAK57243.1"/>
    </source>
</evidence>
<keyword evidence="2" id="KW-0503">Monooxygenase</keyword>
<dbReference type="InterPro" id="IPR007138">
    <property type="entry name" value="ABM_dom"/>
</dbReference>
<sequence length="100" mass="11181">MSLILAGTYRLPAENVAELKAHVAEVVAATRQEPGCLEYAHAEDATEPGLMRFFEIWRSQEDLDAHFGMPHMAVWRAAGNRLGVTDRRLTAYDIAGQRQL</sequence>
<dbReference type="GO" id="GO:0004497">
    <property type="term" value="F:monooxygenase activity"/>
    <property type="evidence" value="ECO:0007669"/>
    <property type="project" value="UniProtKB-KW"/>
</dbReference>
<feature type="domain" description="ABM" evidence="1">
    <location>
        <begin position="3"/>
        <end position="92"/>
    </location>
</feature>
<keyword evidence="2" id="KW-0560">Oxidoreductase</keyword>
<gene>
    <name evidence="2" type="ORF">DJ018_04665</name>
</gene>
<evidence type="ECO:0000313" key="3">
    <source>
        <dbReference type="Proteomes" id="UP000249725"/>
    </source>
</evidence>
<keyword evidence="3" id="KW-1185">Reference proteome</keyword>
<dbReference type="Proteomes" id="UP000249725">
    <property type="component" value="Unassembled WGS sequence"/>
</dbReference>
<dbReference type="SUPFAM" id="SSF54909">
    <property type="entry name" value="Dimeric alpha+beta barrel"/>
    <property type="match status" value="1"/>
</dbReference>
<dbReference type="EMBL" id="QFYR01000001">
    <property type="protein sequence ID" value="RAK57243.1"/>
    <property type="molecule type" value="Genomic_DNA"/>
</dbReference>
<dbReference type="PANTHER" id="PTHR33336:SF3">
    <property type="entry name" value="ABM DOMAIN-CONTAINING PROTEIN"/>
    <property type="match status" value="1"/>
</dbReference>
<dbReference type="InterPro" id="IPR011008">
    <property type="entry name" value="Dimeric_a/b-barrel"/>
</dbReference>
<dbReference type="Pfam" id="PF03992">
    <property type="entry name" value="ABM"/>
    <property type="match status" value="1"/>
</dbReference>
<dbReference type="InterPro" id="IPR050744">
    <property type="entry name" value="AI-2_Isomerase_LsrG"/>
</dbReference>
<dbReference type="PANTHER" id="PTHR33336">
    <property type="entry name" value="QUINOL MONOOXYGENASE YGIN-RELATED"/>
    <property type="match status" value="1"/>
</dbReference>
<dbReference type="OrthoDB" id="287932at2"/>
<evidence type="ECO:0000259" key="1">
    <source>
        <dbReference type="PROSITE" id="PS51725"/>
    </source>
</evidence>
<dbReference type="PROSITE" id="PS51725">
    <property type="entry name" value="ABM"/>
    <property type="match status" value="1"/>
</dbReference>
<dbReference type="AlphaFoldDB" id="A0A328AQF7"/>
<dbReference type="Gene3D" id="3.30.70.100">
    <property type="match status" value="1"/>
</dbReference>
<protein>
    <submittedName>
        <fullName evidence="2">Antibiotic biosynthesis monooxygenase</fullName>
    </submittedName>
</protein>
<comment type="caution">
    <text evidence="2">The sequence shown here is derived from an EMBL/GenBank/DDBJ whole genome shotgun (WGS) entry which is preliminary data.</text>
</comment>
<organism evidence="2 3">
    <name type="scientific">Phenylobacterium deserti</name>
    <dbReference type="NCBI Taxonomy" id="1914756"/>
    <lineage>
        <taxon>Bacteria</taxon>
        <taxon>Pseudomonadati</taxon>
        <taxon>Pseudomonadota</taxon>
        <taxon>Alphaproteobacteria</taxon>
        <taxon>Caulobacterales</taxon>
        <taxon>Caulobacteraceae</taxon>
        <taxon>Phenylobacterium</taxon>
    </lineage>
</organism>